<keyword evidence="6 8" id="KW-0472">Membrane</keyword>
<keyword evidence="14" id="KW-1185">Reference proteome</keyword>
<reference evidence="13 14" key="1">
    <citation type="submission" date="2022-04" db="EMBL/GenBank/DDBJ databases">
        <title>Spirosoma sp. strain RP8 genome sequencing and assembly.</title>
        <authorList>
            <person name="Jung Y."/>
        </authorList>
    </citation>
    <scope>NUCLEOTIDE SEQUENCE [LARGE SCALE GENOMIC DNA]</scope>
    <source>
        <strain evidence="13 14">RP8</strain>
    </source>
</reference>
<sequence length="1009" mass="109662">MRKQLLHGCICLMLCLTVVQGWAQAVKMTVTGKVTETGGSPVPGATVVLKNTQKTGTTTAVDGSFMLSVPPSSTLIVSAIGFSTQEIALQNRTAIDVQLTQSSSVLNEVVVTALGVSQEKRTLTYSTQELKSEQIMKAKEPNVLNALTGKVAGVQITSSSGMPGASARIVVRGATSLLGNNQALIVLDGIPINNDETGNADQGGGGSRLVDLDPSIIESVNVLKGAAATTLYGSAGARGVVIITTKSGSGNRKPTVAVSSDLSFDKALYPDLQQKYAQGSRGVFFNGEDQKTSLSWGPLMDTLKINGQPAPRYFLPDLFFRTGVSTNNSVSLSGSTGDRSTYFTSYTFFKQLGTIPTTDLLRHTLFAKYVTQISPKVNATFQLNYSSTDNNRVPEGYGLQSPLWTVYSGPVSWNPFPTTNSDGSQRVFRFSRNNPFWGLDNIHNRSLVSRYIPVVTINYQPTSWLTITERAGADMYGEQVKYSEARGSTNVPTGQIVDQVNTFRQFNNDLIVRASKQVRDLDMSLTLGNNLYSSYGQYITTRGVGVAIAGFDNMSNTEKQTYAENHYLTRKIGFYAQANFDYRRMLVLALTGRYDGSSVLSQERQFYPYGSAAFAFIFSELLPANLSSAISFGKLRVSMASVGNDNIGAYRLNTPFQAASISYGAYTFPFHGQNGFLLSPNLGNANLRNERTNEFEVGLEMRFLKNRLSFETSYFRKNSIDLLTDGIPVSAASGYGSTILNAGSMQTKGFEFLLNATPVRAGKFAWDLTYTFTRIRSVVTQVNGGLDRVQIGTSWAVVGQQYGVLIDNKFARNDNGQLLIDAQGLPYSGGTGILGNLSPDWLMGLNNSLRYGAFSLNAFVDMRKGGDVINSDDRYGYFYGTPKVTENRESRVVAGVNASDGSTNTKVVQAQDYYQRLNAVGESVVQDVTYLKLRTLGLSYSVPSSLLAKTPFKTASLSVTGRNLFIYRPHFTGPDPEVSSYGSSNSAQGIYANSAPTSRSVMFSLRFSF</sequence>
<keyword evidence="5 9" id="KW-0798">TonB box</keyword>
<dbReference type="InterPro" id="IPR023997">
    <property type="entry name" value="TonB-dep_OMP_SusC/RagA_CS"/>
</dbReference>
<comment type="caution">
    <text evidence="13">The sequence shown here is derived from an EMBL/GenBank/DDBJ whole genome shotgun (WGS) entry which is preliminary data.</text>
</comment>
<keyword evidence="4 8" id="KW-0812">Transmembrane</keyword>
<dbReference type="Gene3D" id="2.60.40.1120">
    <property type="entry name" value="Carboxypeptidase-like, regulatory domain"/>
    <property type="match status" value="1"/>
</dbReference>
<dbReference type="Pfam" id="PF00593">
    <property type="entry name" value="TonB_dep_Rec_b-barrel"/>
    <property type="match status" value="1"/>
</dbReference>
<feature type="signal peptide" evidence="10">
    <location>
        <begin position="1"/>
        <end position="23"/>
    </location>
</feature>
<comment type="similarity">
    <text evidence="8 9">Belongs to the TonB-dependent receptor family.</text>
</comment>
<proteinExistence type="inferred from homology"/>
<dbReference type="InterPro" id="IPR000531">
    <property type="entry name" value="Beta-barrel_TonB"/>
</dbReference>
<dbReference type="Pfam" id="PF07715">
    <property type="entry name" value="Plug"/>
    <property type="match status" value="1"/>
</dbReference>
<keyword evidence="10" id="KW-0732">Signal</keyword>
<evidence type="ECO:0000256" key="5">
    <source>
        <dbReference type="ARBA" id="ARBA00023077"/>
    </source>
</evidence>
<dbReference type="Gene3D" id="2.40.170.20">
    <property type="entry name" value="TonB-dependent receptor, beta-barrel domain"/>
    <property type="match status" value="1"/>
</dbReference>
<dbReference type="InterPro" id="IPR008969">
    <property type="entry name" value="CarboxyPept-like_regulatory"/>
</dbReference>
<evidence type="ECO:0000259" key="11">
    <source>
        <dbReference type="Pfam" id="PF00593"/>
    </source>
</evidence>
<evidence type="ECO:0000256" key="10">
    <source>
        <dbReference type="SAM" id="SignalP"/>
    </source>
</evidence>
<dbReference type="NCBIfam" id="TIGR04056">
    <property type="entry name" value="OMP_RagA_SusC"/>
    <property type="match status" value="1"/>
</dbReference>
<dbReference type="PROSITE" id="PS52016">
    <property type="entry name" value="TONB_DEPENDENT_REC_3"/>
    <property type="match status" value="1"/>
</dbReference>
<dbReference type="Gene3D" id="2.170.130.10">
    <property type="entry name" value="TonB-dependent receptor, plug domain"/>
    <property type="match status" value="1"/>
</dbReference>
<gene>
    <name evidence="13" type="ORF">M0L20_23850</name>
</gene>
<dbReference type="Pfam" id="PF13715">
    <property type="entry name" value="CarbopepD_reg_2"/>
    <property type="match status" value="1"/>
</dbReference>
<dbReference type="SUPFAM" id="SSF49464">
    <property type="entry name" value="Carboxypeptidase regulatory domain-like"/>
    <property type="match status" value="1"/>
</dbReference>
<comment type="subcellular location">
    <subcellularLocation>
        <location evidence="1 8">Cell outer membrane</location>
        <topology evidence="1 8">Multi-pass membrane protein</topology>
    </subcellularLocation>
</comment>
<protein>
    <submittedName>
        <fullName evidence="13">SusC/RagA family TonB-linked outer membrane protein</fullName>
    </submittedName>
</protein>
<evidence type="ECO:0000256" key="2">
    <source>
        <dbReference type="ARBA" id="ARBA00022448"/>
    </source>
</evidence>
<dbReference type="NCBIfam" id="TIGR04057">
    <property type="entry name" value="SusC_RagA_signa"/>
    <property type="match status" value="1"/>
</dbReference>
<dbReference type="EMBL" id="JALPRF010000005">
    <property type="protein sequence ID" value="MCK8494925.1"/>
    <property type="molecule type" value="Genomic_DNA"/>
</dbReference>
<evidence type="ECO:0000256" key="3">
    <source>
        <dbReference type="ARBA" id="ARBA00022452"/>
    </source>
</evidence>
<name>A0ABT0HRW8_9BACT</name>
<evidence type="ECO:0000256" key="9">
    <source>
        <dbReference type="RuleBase" id="RU003357"/>
    </source>
</evidence>
<evidence type="ECO:0000259" key="12">
    <source>
        <dbReference type="Pfam" id="PF07715"/>
    </source>
</evidence>
<feature type="domain" description="TonB-dependent receptor-like beta-barrel" evidence="11">
    <location>
        <begin position="408"/>
        <end position="875"/>
    </location>
</feature>
<evidence type="ECO:0000313" key="13">
    <source>
        <dbReference type="EMBL" id="MCK8494925.1"/>
    </source>
</evidence>
<dbReference type="RefSeq" id="WP_248479549.1">
    <property type="nucleotide sequence ID" value="NZ_JALPRF010000005.1"/>
</dbReference>
<dbReference type="InterPro" id="IPR037066">
    <property type="entry name" value="Plug_dom_sf"/>
</dbReference>
<keyword evidence="2 8" id="KW-0813">Transport</keyword>
<dbReference type="Proteomes" id="UP001202180">
    <property type="component" value="Unassembled WGS sequence"/>
</dbReference>
<feature type="chain" id="PRO_5046899910" evidence="10">
    <location>
        <begin position="24"/>
        <end position="1009"/>
    </location>
</feature>
<keyword evidence="7 8" id="KW-0998">Cell outer membrane</keyword>
<evidence type="ECO:0000256" key="7">
    <source>
        <dbReference type="ARBA" id="ARBA00023237"/>
    </source>
</evidence>
<dbReference type="InterPro" id="IPR012910">
    <property type="entry name" value="Plug_dom"/>
</dbReference>
<dbReference type="InterPro" id="IPR023996">
    <property type="entry name" value="TonB-dep_OMP_SusC/RagA"/>
</dbReference>
<evidence type="ECO:0000256" key="4">
    <source>
        <dbReference type="ARBA" id="ARBA00022692"/>
    </source>
</evidence>
<evidence type="ECO:0000256" key="1">
    <source>
        <dbReference type="ARBA" id="ARBA00004571"/>
    </source>
</evidence>
<accession>A0ABT0HRW8</accession>
<dbReference type="InterPro" id="IPR036942">
    <property type="entry name" value="Beta-barrel_TonB_sf"/>
</dbReference>
<dbReference type="InterPro" id="IPR039426">
    <property type="entry name" value="TonB-dep_rcpt-like"/>
</dbReference>
<evidence type="ECO:0000256" key="8">
    <source>
        <dbReference type="PROSITE-ProRule" id="PRU01360"/>
    </source>
</evidence>
<dbReference type="SUPFAM" id="SSF56935">
    <property type="entry name" value="Porins"/>
    <property type="match status" value="1"/>
</dbReference>
<evidence type="ECO:0000256" key="6">
    <source>
        <dbReference type="ARBA" id="ARBA00023136"/>
    </source>
</evidence>
<keyword evidence="3 8" id="KW-1134">Transmembrane beta strand</keyword>
<evidence type="ECO:0000313" key="14">
    <source>
        <dbReference type="Proteomes" id="UP001202180"/>
    </source>
</evidence>
<feature type="domain" description="TonB-dependent receptor plug" evidence="12">
    <location>
        <begin position="120"/>
        <end position="240"/>
    </location>
</feature>
<organism evidence="13 14">
    <name type="scientific">Spirosoma liriopis</name>
    <dbReference type="NCBI Taxonomy" id="2937440"/>
    <lineage>
        <taxon>Bacteria</taxon>
        <taxon>Pseudomonadati</taxon>
        <taxon>Bacteroidota</taxon>
        <taxon>Cytophagia</taxon>
        <taxon>Cytophagales</taxon>
        <taxon>Cytophagaceae</taxon>
        <taxon>Spirosoma</taxon>
    </lineage>
</organism>